<keyword evidence="2" id="KW-1185">Reference proteome</keyword>
<name>A0ABS8R9L1_9LACO</name>
<dbReference type="RefSeq" id="WP_231823256.1">
    <property type="nucleotide sequence ID" value="NZ_JAJPDE010000062.1"/>
</dbReference>
<evidence type="ECO:0008006" key="3">
    <source>
        <dbReference type="Google" id="ProtNLM"/>
    </source>
</evidence>
<protein>
    <recommendedName>
        <fullName evidence="3">Phage head morphogenesis domain-containing protein</fullName>
    </recommendedName>
</protein>
<organism evidence="1 2">
    <name type="scientific">Limosilactobacillus agrestis</name>
    <dbReference type="NCBI Taxonomy" id="2759748"/>
    <lineage>
        <taxon>Bacteria</taxon>
        <taxon>Bacillati</taxon>
        <taxon>Bacillota</taxon>
        <taxon>Bacilli</taxon>
        <taxon>Lactobacillales</taxon>
        <taxon>Lactobacillaceae</taxon>
        <taxon>Limosilactobacillus</taxon>
    </lineage>
</organism>
<evidence type="ECO:0000313" key="2">
    <source>
        <dbReference type="Proteomes" id="UP001199710"/>
    </source>
</evidence>
<dbReference type="EMBL" id="JAJPDE010000062">
    <property type="protein sequence ID" value="MCD7130561.1"/>
    <property type="molecule type" value="Genomic_DNA"/>
</dbReference>
<proteinExistence type="predicted"/>
<accession>A0ABS8R9L1</accession>
<sequence>MMKMAMPNRDYWKKREDEERKWQEKNIASDEAFNRLIERYYNQAISQINKEIDHQYQSLAKSVSGLRNAYSTVDMTDIADYEAEAQKLVMQAAQMRVQGKNVTYSSFGDDVNRRMKVYNATMRINRLEYLKSQVGLHLTEANMNIENATRLKLTDSYINEVKRQSGILGRNLKFNNALIKDDNVAKIIMAQTAGANWSRRLWLNQDALKAQLDVVLSTGFITGQSNQAMARQLRNQIKGTINNHAYVAERLVRTETARVQYRAQIDSIKAADYKYVKWYAEPGACHVCQRIADNDEYDLGYGVFPVDEVPSIPIHPNCRCSISAYWVDGKDNLGKSKNNKEKSSTSDENLISKYTNDDFKKHFTQKDLVEISKRMDKAPKYIKQMWEKYLPQMRMESITEAGENCFSPKTRKVSISKSNLYGTGPLGKGHNPYDVVFHEFGHSIDNMAYSNMIHPYSVSAEPKYSLAWTLNKELDSYVDRYIEKAKHGINPADVRTIGVKDYYHGVVPIERTKAGKITANSAKKIGQEMFKSDFRSRLRESSNIKYGDVSDMIQAASNDKIMFNYGHRKGYFNYPGSQEREFFAEMTSAYVNNPASLEVIKEFFPKSVKIYQQIVEDIAKGDLPND</sequence>
<reference evidence="1 2" key="1">
    <citation type="submission" date="2021-12" db="EMBL/GenBank/DDBJ databases">
        <title>A phylogenomic analysis of Limosilactobacillus reuteri reveals ancient and stable evolutionary relationships with rodents and birds and zoonotic transmission to humans.</title>
        <authorList>
            <person name="Li F."/>
            <person name="Li X."/>
            <person name="Cheng C."/>
            <person name="Tollenaar S."/>
            <person name="Zhang J.S."/>
            <person name="Simpson D."/>
            <person name="Tasseva G."/>
            <person name="Perez-Munoz M.E."/>
            <person name="Frese S."/>
            <person name="Gaenzle M.G."/>
            <person name="Walter J."/>
            <person name="Zheng J."/>
        </authorList>
    </citation>
    <scope>NUCLEOTIDE SEQUENCE [LARGE SCALE GENOMIC DNA]</scope>
    <source>
        <strain evidence="1 2">BG-MG3-B</strain>
    </source>
</reference>
<evidence type="ECO:0000313" key="1">
    <source>
        <dbReference type="EMBL" id="MCD7130561.1"/>
    </source>
</evidence>
<comment type="caution">
    <text evidence="1">The sequence shown here is derived from an EMBL/GenBank/DDBJ whole genome shotgun (WGS) entry which is preliminary data.</text>
</comment>
<dbReference type="Proteomes" id="UP001199710">
    <property type="component" value="Unassembled WGS sequence"/>
</dbReference>
<gene>
    <name evidence="1" type="ORF">LTY36_05065</name>
</gene>